<evidence type="ECO:0000256" key="4">
    <source>
        <dbReference type="ARBA" id="ARBA00022490"/>
    </source>
</evidence>
<evidence type="ECO:0000256" key="5">
    <source>
        <dbReference type="HAMAP-Rule" id="MF_01114"/>
    </source>
</evidence>
<feature type="domain" description="RecX third three-helical" evidence="7">
    <location>
        <begin position="98"/>
        <end position="145"/>
    </location>
</feature>
<dbReference type="PANTHER" id="PTHR33602">
    <property type="entry name" value="REGULATORY PROTEIN RECX FAMILY PROTEIN"/>
    <property type="match status" value="1"/>
</dbReference>
<evidence type="ECO:0000256" key="3">
    <source>
        <dbReference type="ARBA" id="ARBA00018111"/>
    </source>
</evidence>
<keyword evidence="4 5" id="KW-0963">Cytoplasm</keyword>
<proteinExistence type="inferred from homology"/>
<evidence type="ECO:0000259" key="6">
    <source>
        <dbReference type="Pfam" id="PF02631"/>
    </source>
</evidence>
<dbReference type="AlphaFoldDB" id="A0A450YY94"/>
<reference evidence="9" key="1">
    <citation type="submission" date="2019-02" db="EMBL/GenBank/DDBJ databases">
        <authorList>
            <person name="Gruber-Vodicka R. H."/>
            <person name="Seah K. B. B."/>
        </authorList>
    </citation>
    <scope>NUCLEOTIDE SEQUENCE</scope>
    <source>
        <strain evidence="9">BECK_BZ123</strain>
    </source>
</reference>
<name>A0A450YY94_9GAMM</name>
<dbReference type="InterPro" id="IPR053924">
    <property type="entry name" value="RecX_HTH_2nd"/>
</dbReference>
<protein>
    <recommendedName>
        <fullName evidence="3 5">Regulatory protein RecX</fullName>
    </recommendedName>
</protein>
<dbReference type="GO" id="GO:0005737">
    <property type="term" value="C:cytoplasm"/>
    <property type="evidence" value="ECO:0007669"/>
    <property type="project" value="UniProtKB-SubCell"/>
</dbReference>
<dbReference type="Pfam" id="PF02631">
    <property type="entry name" value="RecX_HTH2"/>
    <property type="match status" value="1"/>
</dbReference>
<dbReference type="Pfam" id="PF21982">
    <property type="entry name" value="RecX_HTH1"/>
    <property type="match status" value="1"/>
</dbReference>
<evidence type="ECO:0000259" key="7">
    <source>
        <dbReference type="Pfam" id="PF21981"/>
    </source>
</evidence>
<dbReference type="InterPro" id="IPR053926">
    <property type="entry name" value="RecX_HTH_1st"/>
</dbReference>
<dbReference type="GO" id="GO:0006282">
    <property type="term" value="P:regulation of DNA repair"/>
    <property type="evidence" value="ECO:0007669"/>
    <property type="project" value="UniProtKB-UniRule"/>
</dbReference>
<sequence length="153" mass="18440">MQGLEAAAFRKALFLLARREHSTMELSRKLMARGIEEELVGSIVFRLRRKNLLSDARFTENFVRQRIASGYGPVRIRRELRERGIDEETVTRNLPHEEDEWIDRVAEVRRKRFGVSKPRDYRDRARQTRFLMYRGFINEHIRKVLDRMNHDQQ</sequence>
<dbReference type="EMBL" id="CAADFS010000032">
    <property type="protein sequence ID" value="VFK46512.1"/>
    <property type="molecule type" value="Genomic_DNA"/>
</dbReference>
<dbReference type="InterPro" id="IPR053925">
    <property type="entry name" value="RecX_HTH_3rd"/>
</dbReference>
<feature type="domain" description="RecX second three-helical" evidence="6">
    <location>
        <begin position="54"/>
        <end position="90"/>
    </location>
</feature>
<evidence type="ECO:0000256" key="2">
    <source>
        <dbReference type="ARBA" id="ARBA00009695"/>
    </source>
</evidence>
<accession>A0A450YY94</accession>
<comment type="subcellular location">
    <subcellularLocation>
        <location evidence="1 5">Cytoplasm</location>
    </subcellularLocation>
</comment>
<evidence type="ECO:0000256" key="1">
    <source>
        <dbReference type="ARBA" id="ARBA00004496"/>
    </source>
</evidence>
<dbReference type="InterPro" id="IPR036388">
    <property type="entry name" value="WH-like_DNA-bd_sf"/>
</dbReference>
<dbReference type="Gene3D" id="1.10.10.10">
    <property type="entry name" value="Winged helix-like DNA-binding domain superfamily/Winged helix DNA-binding domain"/>
    <property type="match status" value="3"/>
</dbReference>
<evidence type="ECO:0000313" key="9">
    <source>
        <dbReference type="EMBL" id="VFK46512.1"/>
    </source>
</evidence>
<evidence type="ECO:0000259" key="8">
    <source>
        <dbReference type="Pfam" id="PF21982"/>
    </source>
</evidence>
<comment type="similarity">
    <text evidence="2 5">Belongs to the RecX family.</text>
</comment>
<feature type="domain" description="RecX first three-helical" evidence="8">
    <location>
        <begin position="8"/>
        <end position="46"/>
    </location>
</feature>
<dbReference type="HAMAP" id="MF_01114">
    <property type="entry name" value="RecX"/>
    <property type="match status" value="1"/>
</dbReference>
<organism evidence="9">
    <name type="scientific">Candidatus Kentrum sp. TC</name>
    <dbReference type="NCBI Taxonomy" id="2126339"/>
    <lineage>
        <taxon>Bacteria</taxon>
        <taxon>Pseudomonadati</taxon>
        <taxon>Pseudomonadota</taxon>
        <taxon>Gammaproteobacteria</taxon>
        <taxon>Candidatus Kentrum</taxon>
    </lineage>
</organism>
<dbReference type="Pfam" id="PF21981">
    <property type="entry name" value="RecX_HTH3"/>
    <property type="match status" value="1"/>
</dbReference>
<comment type="function">
    <text evidence="5">Modulates RecA activity.</text>
</comment>
<dbReference type="PANTHER" id="PTHR33602:SF1">
    <property type="entry name" value="REGULATORY PROTEIN RECX FAMILY PROTEIN"/>
    <property type="match status" value="1"/>
</dbReference>
<dbReference type="InterPro" id="IPR003783">
    <property type="entry name" value="Regulatory_RecX"/>
</dbReference>
<gene>
    <name evidence="5" type="primary">recX</name>
    <name evidence="9" type="ORF">BECKTC1821D_GA0114238_103211</name>
</gene>